<name>A0A1H8EMV8_9BACI</name>
<dbReference type="CDD" id="cd06558">
    <property type="entry name" value="crotonase-like"/>
    <property type="match status" value="1"/>
</dbReference>
<dbReference type="InterPro" id="IPR001753">
    <property type="entry name" value="Enoyl-CoA_hydra/iso"/>
</dbReference>
<dbReference type="InterPro" id="IPR029045">
    <property type="entry name" value="ClpP/crotonase-like_dom_sf"/>
</dbReference>
<gene>
    <name evidence="4" type="ORF">SAMN05192533_11039</name>
</gene>
<dbReference type="GO" id="GO:0016836">
    <property type="term" value="F:hydro-lyase activity"/>
    <property type="evidence" value="ECO:0007669"/>
    <property type="project" value="UniProtKB-ARBA"/>
</dbReference>
<dbReference type="PANTHER" id="PTHR11941">
    <property type="entry name" value="ENOYL-COA HYDRATASE-RELATED"/>
    <property type="match status" value="1"/>
</dbReference>
<dbReference type="FunFam" id="1.10.12.10:FF:000001">
    <property type="entry name" value="Probable enoyl-CoA hydratase, mitochondrial"/>
    <property type="match status" value="1"/>
</dbReference>
<organism evidence="4 5">
    <name type="scientific">Mesobacillus persicus</name>
    <dbReference type="NCBI Taxonomy" id="930146"/>
    <lineage>
        <taxon>Bacteria</taxon>
        <taxon>Bacillati</taxon>
        <taxon>Bacillota</taxon>
        <taxon>Bacilli</taxon>
        <taxon>Bacillales</taxon>
        <taxon>Bacillaceae</taxon>
        <taxon>Mesobacillus</taxon>
    </lineage>
</organism>
<sequence>MSQPVLYRKEGYKAYITLNRPEAMNSMTPEGFEMIGQYFLKAQEDQDVRVIILTGTGDKAFCSGADLKETIPLIMEGKIDPEKTDAAMLKNTPVWKPIISAVNGFCLAGGTEILQATDIRIACEEARFGLPEPKWSIMAAAGSLVRLVRQIPYCRAMEILLTGEQLSAQEAKEIGLINKVVPRDQLMDEVERYADIICKNGPIAVQSTKKAVLRLMNLPMDLGFREEWSYSQAAFKSNDSKEGIRAFIEKRAPEFKGN</sequence>
<evidence type="ECO:0000313" key="4">
    <source>
        <dbReference type="EMBL" id="SEN20813.1"/>
    </source>
</evidence>
<comment type="similarity">
    <text evidence="1">Belongs to the enoyl-CoA hydratase/isomerase family.</text>
</comment>
<dbReference type="Pfam" id="PF00378">
    <property type="entry name" value="ECH_1"/>
    <property type="match status" value="1"/>
</dbReference>
<protein>
    <submittedName>
        <fullName evidence="4">Enoyl-CoA hydratase</fullName>
    </submittedName>
</protein>
<accession>A0A1H8EMV8</accession>
<keyword evidence="3" id="KW-0456">Lyase</keyword>
<keyword evidence="5" id="KW-1185">Reference proteome</keyword>
<dbReference type="Gene3D" id="1.10.12.10">
    <property type="entry name" value="Lyase 2-enoyl-coa Hydratase, Chain A, domain 2"/>
    <property type="match status" value="1"/>
</dbReference>
<dbReference type="PANTHER" id="PTHR11941:SF169">
    <property type="entry name" value="(7AS)-7A-METHYL-1,5-DIOXO-2,3,5,6,7,7A-HEXAHYDRO-1H-INDENE-CARBOXYL-COA HYDROLASE"/>
    <property type="match status" value="1"/>
</dbReference>
<keyword evidence="2" id="KW-0443">Lipid metabolism</keyword>
<dbReference type="RefSeq" id="WP_090746985.1">
    <property type="nucleotide sequence ID" value="NZ_FOBW01000010.1"/>
</dbReference>
<evidence type="ECO:0000256" key="3">
    <source>
        <dbReference type="ARBA" id="ARBA00023239"/>
    </source>
</evidence>
<evidence type="ECO:0000256" key="1">
    <source>
        <dbReference type="ARBA" id="ARBA00005254"/>
    </source>
</evidence>
<dbReference type="Proteomes" id="UP000198553">
    <property type="component" value="Unassembled WGS sequence"/>
</dbReference>
<reference evidence="5" key="1">
    <citation type="submission" date="2016-10" db="EMBL/GenBank/DDBJ databases">
        <authorList>
            <person name="Varghese N."/>
            <person name="Submissions S."/>
        </authorList>
    </citation>
    <scope>NUCLEOTIDE SEQUENCE [LARGE SCALE GENOMIC DNA]</scope>
    <source>
        <strain evidence="5">B48,IBRC-M 10115,DSM 25386,CECT 8001</strain>
    </source>
</reference>
<dbReference type="EMBL" id="FOBW01000010">
    <property type="protein sequence ID" value="SEN20813.1"/>
    <property type="molecule type" value="Genomic_DNA"/>
</dbReference>
<dbReference type="OrthoDB" id="9775794at2"/>
<evidence type="ECO:0000313" key="5">
    <source>
        <dbReference type="Proteomes" id="UP000198553"/>
    </source>
</evidence>
<dbReference type="AlphaFoldDB" id="A0A1H8EMV8"/>
<evidence type="ECO:0000256" key="2">
    <source>
        <dbReference type="ARBA" id="ARBA00023098"/>
    </source>
</evidence>
<dbReference type="SUPFAM" id="SSF52096">
    <property type="entry name" value="ClpP/crotonase"/>
    <property type="match status" value="1"/>
</dbReference>
<dbReference type="GO" id="GO:0006635">
    <property type="term" value="P:fatty acid beta-oxidation"/>
    <property type="evidence" value="ECO:0007669"/>
    <property type="project" value="TreeGrafter"/>
</dbReference>
<dbReference type="STRING" id="930146.SAMN05192533_11039"/>
<dbReference type="InterPro" id="IPR014748">
    <property type="entry name" value="Enoyl-CoA_hydra_C"/>
</dbReference>
<proteinExistence type="inferred from homology"/>
<dbReference type="Gene3D" id="3.90.226.10">
    <property type="entry name" value="2-enoyl-CoA Hydratase, Chain A, domain 1"/>
    <property type="match status" value="1"/>
</dbReference>